<protein>
    <submittedName>
        <fullName evidence="2">Alpha/beta fold hydrolase</fullName>
    </submittedName>
</protein>
<proteinExistence type="predicted"/>
<dbReference type="Proteomes" id="UP001597182">
    <property type="component" value="Unassembled WGS sequence"/>
</dbReference>
<evidence type="ECO:0000313" key="2">
    <source>
        <dbReference type="EMBL" id="MFD1233922.1"/>
    </source>
</evidence>
<dbReference type="InterPro" id="IPR029058">
    <property type="entry name" value="AB_hydrolase_fold"/>
</dbReference>
<sequence>MVSPDIDVVDGRAAVGALELCFQTRGSRADPALLLIMGFGAQLTAWDESFVDAFVRRGFFVIRYDHRDVGLSSGVVGVPDLEACNRGDHSSVPYTLFDMAADAAGLLDALDVRAAHVLGASMGGMIAQALAIDHPGRTLSLASVMSTTGDPGLPAASAEAAAAAVRARAARTRAESIEATVDAARVYAGSRFPFDAESVRRRAAEALDRADRPEGRLRHVAAVRTASNRTAALGRVRVPTVVVHGTEDPLLPIECGRATAAAIPGARFVPVPGLGHELPDGVQQWLVELVVANATGGGRDPDCKWGTTPFSV</sequence>
<dbReference type="InterPro" id="IPR000073">
    <property type="entry name" value="AB_hydrolase_1"/>
</dbReference>
<dbReference type="RefSeq" id="WP_346090366.1">
    <property type="nucleotide sequence ID" value="NZ_BAABKS010000008.1"/>
</dbReference>
<dbReference type="Gene3D" id="3.40.50.1820">
    <property type="entry name" value="alpha/beta hydrolase"/>
    <property type="match status" value="1"/>
</dbReference>
<dbReference type="PANTHER" id="PTHR43433:SF5">
    <property type="entry name" value="AB HYDROLASE-1 DOMAIN-CONTAINING PROTEIN"/>
    <property type="match status" value="1"/>
</dbReference>
<reference evidence="3" key="1">
    <citation type="journal article" date="2019" name="Int. J. Syst. Evol. Microbiol.">
        <title>The Global Catalogue of Microorganisms (GCM) 10K type strain sequencing project: providing services to taxonomists for standard genome sequencing and annotation.</title>
        <authorList>
            <consortium name="The Broad Institute Genomics Platform"/>
            <consortium name="The Broad Institute Genome Sequencing Center for Infectious Disease"/>
            <person name="Wu L."/>
            <person name="Ma J."/>
        </authorList>
    </citation>
    <scope>NUCLEOTIDE SEQUENCE [LARGE SCALE GENOMIC DNA]</scope>
    <source>
        <strain evidence="3">CCUG 49018</strain>
    </source>
</reference>
<gene>
    <name evidence="2" type="ORF">ACFQ34_11560</name>
</gene>
<evidence type="ECO:0000313" key="3">
    <source>
        <dbReference type="Proteomes" id="UP001597182"/>
    </source>
</evidence>
<keyword evidence="2" id="KW-0378">Hydrolase</keyword>
<accession>A0ABW3VF49</accession>
<dbReference type="Pfam" id="PF00561">
    <property type="entry name" value="Abhydrolase_1"/>
    <property type="match status" value="1"/>
</dbReference>
<evidence type="ECO:0000259" key="1">
    <source>
        <dbReference type="Pfam" id="PF00561"/>
    </source>
</evidence>
<keyword evidence="3" id="KW-1185">Reference proteome</keyword>
<dbReference type="GO" id="GO:0016787">
    <property type="term" value="F:hydrolase activity"/>
    <property type="evidence" value="ECO:0007669"/>
    <property type="project" value="UniProtKB-KW"/>
</dbReference>
<dbReference type="EMBL" id="JBHTMB010000089">
    <property type="protein sequence ID" value="MFD1233922.1"/>
    <property type="molecule type" value="Genomic_DNA"/>
</dbReference>
<dbReference type="PANTHER" id="PTHR43433">
    <property type="entry name" value="HYDROLASE, ALPHA/BETA FOLD FAMILY PROTEIN"/>
    <property type="match status" value="1"/>
</dbReference>
<organism evidence="2 3">
    <name type="scientific">Pseudonocardia benzenivorans</name>
    <dbReference type="NCBI Taxonomy" id="228005"/>
    <lineage>
        <taxon>Bacteria</taxon>
        <taxon>Bacillati</taxon>
        <taxon>Actinomycetota</taxon>
        <taxon>Actinomycetes</taxon>
        <taxon>Pseudonocardiales</taxon>
        <taxon>Pseudonocardiaceae</taxon>
        <taxon>Pseudonocardia</taxon>
    </lineage>
</organism>
<dbReference type="SUPFAM" id="SSF53474">
    <property type="entry name" value="alpha/beta-Hydrolases"/>
    <property type="match status" value="1"/>
</dbReference>
<feature type="domain" description="AB hydrolase-1" evidence="1">
    <location>
        <begin position="31"/>
        <end position="278"/>
    </location>
</feature>
<name>A0ABW3VF49_9PSEU</name>
<comment type="caution">
    <text evidence="2">The sequence shown here is derived from an EMBL/GenBank/DDBJ whole genome shotgun (WGS) entry which is preliminary data.</text>
</comment>
<dbReference type="InterPro" id="IPR050471">
    <property type="entry name" value="AB_hydrolase"/>
</dbReference>